<keyword evidence="1" id="KW-0812">Transmembrane</keyword>
<dbReference type="EMBL" id="CP041217">
    <property type="protein sequence ID" value="QDH23438.1"/>
    <property type="molecule type" value="Genomic_DNA"/>
</dbReference>
<dbReference type="RefSeq" id="WP_141449975.1">
    <property type="nucleotide sequence ID" value="NZ_CP041217.1"/>
</dbReference>
<keyword evidence="1" id="KW-1133">Transmembrane helix</keyword>
<keyword evidence="3" id="KW-1185">Reference proteome</keyword>
<feature type="transmembrane region" description="Helical" evidence="1">
    <location>
        <begin position="77"/>
        <end position="97"/>
    </location>
</feature>
<feature type="transmembrane region" description="Helical" evidence="1">
    <location>
        <begin position="45"/>
        <end position="65"/>
    </location>
</feature>
<evidence type="ECO:0000256" key="1">
    <source>
        <dbReference type="SAM" id="Phobius"/>
    </source>
</evidence>
<evidence type="ECO:0000313" key="2">
    <source>
        <dbReference type="EMBL" id="QDH23438.1"/>
    </source>
</evidence>
<feature type="transmembrane region" description="Helical" evidence="1">
    <location>
        <begin position="109"/>
        <end position="128"/>
    </location>
</feature>
<reference evidence="2 3" key="1">
    <citation type="submission" date="2019-06" db="EMBL/GenBank/DDBJ databases">
        <title>Saccharibacillus brassicae sp. nov., an endophytic bacterium isolated from Chinese cabbage seeds (Brassica pekinensis).</title>
        <authorList>
            <person name="Jiang L."/>
            <person name="Lee J."/>
            <person name="Kim S.W."/>
        </authorList>
    </citation>
    <scope>NUCLEOTIDE SEQUENCE [LARGE SCALE GENOMIC DNA]</scope>
    <source>
        <strain evidence="3">KCTC 43072 / ATSA2</strain>
    </source>
</reference>
<feature type="transmembrane region" description="Helical" evidence="1">
    <location>
        <begin position="7"/>
        <end position="33"/>
    </location>
</feature>
<organism evidence="2 3">
    <name type="scientific">Saccharibacillus brassicae</name>
    <dbReference type="NCBI Taxonomy" id="2583377"/>
    <lineage>
        <taxon>Bacteria</taxon>
        <taxon>Bacillati</taxon>
        <taxon>Bacillota</taxon>
        <taxon>Bacilli</taxon>
        <taxon>Bacillales</taxon>
        <taxon>Paenibacillaceae</taxon>
        <taxon>Saccharibacillus</taxon>
    </lineage>
</organism>
<dbReference type="KEGG" id="saca:FFV09_22770"/>
<sequence>MKKIKAIALAALIVISYLAVLLILVLAAINLFGENFERIKTEFHNSPWMVVSIGIYTVIMSLYFVHVRKKDFLYLKSFYHIFILPVGIVVIVLSMISFNPSTFTLIQELVFIAVILFGISAVTCIFVLRERHNSDLISASRVLLEYLDVFYWILFSVIVFVFEFSWKEVLQFFTIPFLIQTKITKAIIGHLKSGVVKKRGRMGIYIADGFWRIIDFKNPHKKKKIIKREIRRIP</sequence>
<dbReference type="Proteomes" id="UP000316968">
    <property type="component" value="Chromosome"/>
</dbReference>
<gene>
    <name evidence="2" type="ORF">FFV09_22770</name>
</gene>
<protein>
    <submittedName>
        <fullName evidence="2">Uncharacterized protein</fullName>
    </submittedName>
</protein>
<name>A0A4Y6V3K6_SACBS</name>
<proteinExistence type="predicted"/>
<feature type="transmembrane region" description="Helical" evidence="1">
    <location>
        <begin position="149"/>
        <end position="166"/>
    </location>
</feature>
<dbReference type="AlphaFoldDB" id="A0A4Y6V3K6"/>
<evidence type="ECO:0000313" key="3">
    <source>
        <dbReference type="Proteomes" id="UP000316968"/>
    </source>
</evidence>
<keyword evidence="1" id="KW-0472">Membrane</keyword>
<accession>A0A4Y6V3K6</accession>
<dbReference type="OrthoDB" id="10018905at2"/>